<gene>
    <name evidence="1" type="ORF">SAMN04487931_105138</name>
</gene>
<keyword evidence="2" id="KW-1185">Reference proteome</keyword>
<accession>A0A1H2GDL6</accession>
<organism evidence="1 2">
    <name type="scientific">Desulfobacula phenolica</name>
    <dbReference type="NCBI Taxonomy" id="90732"/>
    <lineage>
        <taxon>Bacteria</taxon>
        <taxon>Pseudomonadati</taxon>
        <taxon>Thermodesulfobacteriota</taxon>
        <taxon>Desulfobacteria</taxon>
        <taxon>Desulfobacterales</taxon>
        <taxon>Desulfobacteraceae</taxon>
        <taxon>Desulfobacula</taxon>
    </lineage>
</organism>
<name>A0A1H2GDL6_9BACT</name>
<dbReference type="Proteomes" id="UP000199608">
    <property type="component" value="Unassembled WGS sequence"/>
</dbReference>
<dbReference type="AlphaFoldDB" id="A0A1H2GDL6"/>
<dbReference type="RefSeq" id="WP_092233365.1">
    <property type="nucleotide sequence ID" value="NZ_FNLL01000005.1"/>
</dbReference>
<protein>
    <recommendedName>
        <fullName evidence="3">Hydrogenase-4 component G</fullName>
    </recommendedName>
</protein>
<proteinExistence type="predicted"/>
<evidence type="ECO:0008006" key="3">
    <source>
        <dbReference type="Google" id="ProtNLM"/>
    </source>
</evidence>
<evidence type="ECO:0000313" key="2">
    <source>
        <dbReference type="Proteomes" id="UP000199608"/>
    </source>
</evidence>
<reference evidence="2" key="1">
    <citation type="submission" date="2016-10" db="EMBL/GenBank/DDBJ databases">
        <authorList>
            <person name="Varghese N."/>
            <person name="Submissions S."/>
        </authorList>
    </citation>
    <scope>NUCLEOTIDE SEQUENCE [LARGE SCALE GENOMIC DNA]</scope>
    <source>
        <strain evidence="2">DSM 3384</strain>
    </source>
</reference>
<sequence length="176" mass="19647">MKTSTISGHSLNYKLNQFSASVKSNRSTQASKKSMDLSMISSQFSLNVKSQAFESFNKQGILMKENFLSESMDLKLEAPDSDLNQISDPQLLFGENDYWGVKKTSERISDFVLQGAGDDLERLKSGREGILRGFQEAEKAWGGKLPDISYETMEKSLEDIDEKIRELGGSVLDLST</sequence>
<dbReference type="EMBL" id="FNLL01000005">
    <property type="protein sequence ID" value="SDU17541.1"/>
    <property type="molecule type" value="Genomic_DNA"/>
</dbReference>
<evidence type="ECO:0000313" key="1">
    <source>
        <dbReference type="EMBL" id="SDU17541.1"/>
    </source>
</evidence>